<dbReference type="KEGG" id="ebm:SG0102_21550"/>
<dbReference type="OrthoDB" id="9781415at2"/>
<name>A0A3G9JMI6_9FIRM</name>
<dbReference type="Pfam" id="PF00300">
    <property type="entry name" value="His_Phos_1"/>
    <property type="match status" value="1"/>
</dbReference>
<dbReference type="InterPro" id="IPR013078">
    <property type="entry name" value="His_Pase_superF_clade-1"/>
</dbReference>
<dbReference type="Gene3D" id="3.40.50.1240">
    <property type="entry name" value="Phosphoglycerate mutase-like"/>
    <property type="match status" value="1"/>
</dbReference>
<dbReference type="GO" id="GO:0005737">
    <property type="term" value="C:cytoplasm"/>
    <property type="evidence" value="ECO:0007669"/>
    <property type="project" value="TreeGrafter"/>
</dbReference>
<feature type="binding site" evidence="2">
    <location>
        <begin position="8"/>
        <end position="15"/>
    </location>
    <ligand>
        <name>substrate</name>
    </ligand>
</feature>
<keyword evidence="4" id="KW-1185">Reference proteome</keyword>
<feature type="active site" description="Proton donor/acceptor" evidence="1">
    <location>
        <position position="84"/>
    </location>
</feature>
<accession>A0A3G9JMI6</accession>
<dbReference type="PIRSF" id="PIRSF000709">
    <property type="entry name" value="6PFK_2-Ptase"/>
    <property type="match status" value="1"/>
</dbReference>
<dbReference type="GO" id="GO:0016791">
    <property type="term" value="F:phosphatase activity"/>
    <property type="evidence" value="ECO:0007669"/>
    <property type="project" value="TreeGrafter"/>
</dbReference>
<organism evidence="3 4">
    <name type="scientific">Intestinibaculum porci</name>
    <dbReference type="NCBI Taxonomy" id="2487118"/>
    <lineage>
        <taxon>Bacteria</taxon>
        <taxon>Bacillati</taxon>
        <taxon>Bacillota</taxon>
        <taxon>Erysipelotrichia</taxon>
        <taxon>Erysipelotrichales</taxon>
        <taxon>Erysipelotrichaceae</taxon>
        <taxon>Intestinibaculum</taxon>
    </lineage>
</organism>
<dbReference type="PANTHER" id="PTHR48100">
    <property type="entry name" value="BROAD-SPECIFICITY PHOSPHATASE YOR283W-RELATED"/>
    <property type="match status" value="1"/>
</dbReference>
<evidence type="ECO:0000256" key="1">
    <source>
        <dbReference type="PIRSR" id="PIRSR613078-1"/>
    </source>
</evidence>
<dbReference type="Proteomes" id="UP000268059">
    <property type="component" value="Chromosome"/>
</dbReference>
<dbReference type="PANTHER" id="PTHR48100:SF1">
    <property type="entry name" value="HISTIDINE PHOSPHATASE FAMILY PROTEIN-RELATED"/>
    <property type="match status" value="1"/>
</dbReference>
<dbReference type="SMART" id="SM00855">
    <property type="entry name" value="PGAM"/>
    <property type="match status" value="1"/>
</dbReference>
<dbReference type="CDD" id="cd07067">
    <property type="entry name" value="HP_PGM_like"/>
    <property type="match status" value="1"/>
</dbReference>
<dbReference type="RefSeq" id="WP_125119971.1">
    <property type="nucleotide sequence ID" value="NZ_AP019309.1"/>
</dbReference>
<dbReference type="InterPro" id="IPR029033">
    <property type="entry name" value="His_PPase_superfam"/>
</dbReference>
<protein>
    <submittedName>
        <fullName evidence="3">Phosphoglycerate mutase</fullName>
    </submittedName>
</protein>
<sequence>MKDIYFTRHGQTFWNVENKICGATDIDLTPQGYAQARELGEKIKAKQLPIDLILYSPLSRAKHTALEIAKITGIPAIEEPRLKEQNFGRFESMPRHSEDFDEAKSHFVYSFDGGETMLQLAQRIYNVLDDCKKRNETVLLVAHNGISRMVRSYFYNMSNEDFASYGIKNCEILKFTYPDEK</sequence>
<reference evidence="3 4" key="1">
    <citation type="submission" date="2018-11" db="EMBL/GenBank/DDBJ databases">
        <title>Novel Erysipelotrichaceae bacterium isolated from small intestine of a swine.</title>
        <authorList>
            <person name="Kim J.S."/>
            <person name="Choe H."/>
            <person name="Lee Y.R."/>
            <person name="Kim K.M."/>
            <person name="Park D.S."/>
        </authorList>
    </citation>
    <scope>NUCLEOTIDE SEQUENCE [LARGE SCALE GENOMIC DNA]</scope>
    <source>
        <strain evidence="3 4">SG0102</strain>
    </source>
</reference>
<dbReference type="FunCoup" id="A0A3G9JMI6">
    <property type="interactions" value="304"/>
</dbReference>
<dbReference type="InterPro" id="IPR050275">
    <property type="entry name" value="PGM_Phosphatase"/>
</dbReference>
<feature type="binding site" evidence="2">
    <location>
        <position position="60"/>
    </location>
    <ligand>
        <name>substrate</name>
    </ligand>
</feature>
<feature type="active site" description="Tele-phosphohistidine intermediate" evidence="1">
    <location>
        <position position="9"/>
    </location>
</feature>
<evidence type="ECO:0000313" key="3">
    <source>
        <dbReference type="EMBL" id="BBH27221.1"/>
    </source>
</evidence>
<evidence type="ECO:0000256" key="2">
    <source>
        <dbReference type="PIRSR" id="PIRSR613078-2"/>
    </source>
</evidence>
<proteinExistence type="predicted"/>
<evidence type="ECO:0000313" key="4">
    <source>
        <dbReference type="Proteomes" id="UP000268059"/>
    </source>
</evidence>
<dbReference type="SUPFAM" id="SSF53254">
    <property type="entry name" value="Phosphoglycerate mutase-like"/>
    <property type="match status" value="1"/>
</dbReference>
<gene>
    <name evidence="3" type="ORF">SG0102_21550</name>
</gene>
<dbReference type="EMBL" id="AP019309">
    <property type="protein sequence ID" value="BBH27221.1"/>
    <property type="molecule type" value="Genomic_DNA"/>
</dbReference>
<dbReference type="InParanoid" id="A0A3G9JMI6"/>
<dbReference type="AlphaFoldDB" id="A0A3G9JMI6"/>